<dbReference type="Proteomes" id="UP000010469">
    <property type="component" value="Chromosome"/>
</dbReference>
<protein>
    <submittedName>
        <fullName evidence="3">Nitrate/nitrite transporter</fullName>
    </submittedName>
</protein>
<dbReference type="eggNOG" id="arCOG00147">
    <property type="taxonomic scope" value="Archaea"/>
</dbReference>
<keyword evidence="1" id="KW-1133">Transmembrane helix</keyword>
<dbReference type="InParanoid" id="L0AAC2"/>
<feature type="transmembrane region" description="Helical" evidence="1">
    <location>
        <begin position="320"/>
        <end position="341"/>
    </location>
</feature>
<evidence type="ECO:0000256" key="1">
    <source>
        <dbReference type="SAM" id="Phobius"/>
    </source>
</evidence>
<feature type="transmembrane region" description="Helical" evidence="1">
    <location>
        <begin position="230"/>
        <end position="251"/>
    </location>
</feature>
<organism evidence="3 4">
    <name type="scientific">Caldisphaera lagunensis (strain DSM 15908 / JCM 11604 / ANMR 0165 / IC-154)</name>
    <dbReference type="NCBI Taxonomy" id="1056495"/>
    <lineage>
        <taxon>Archaea</taxon>
        <taxon>Thermoproteota</taxon>
        <taxon>Thermoprotei</taxon>
        <taxon>Acidilobales</taxon>
        <taxon>Caldisphaeraceae</taxon>
        <taxon>Caldisphaera</taxon>
    </lineage>
</organism>
<feature type="transmembrane region" description="Helical" evidence="1">
    <location>
        <begin position="7"/>
        <end position="25"/>
    </location>
</feature>
<feature type="transmembrane region" description="Helical" evidence="1">
    <location>
        <begin position="347"/>
        <end position="365"/>
    </location>
</feature>
<name>L0AAC2_CALLD</name>
<keyword evidence="1" id="KW-0472">Membrane</keyword>
<dbReference type="HOGENOM" id="CLU_745192_0_0_2"/>
<keyword evidence="4" id="KW-1185">Reference proteome</keyword>
<dbReference type="Pfam" id="PF07690">
    <property type="entry name" value="MFS_1"/>
    <property type="match status" value="1"/>
</dbReference>
<dbReference type="EMBL" id="CP003378">
    <property type="protein sequence ID" value="AFZ70067.1"/>
    <property type="molecule type" value="Genomic_DNA"/>
</dbReference>
<dbReference type="InterPro" id="IPR020846">
    <property type="entry name" value="MFS_dom"/>
</dbReference>
<dbReference type="STRING" id="1056495.Calag_0287"/>
<gene>
    <name evidence="3" type="ordered locus">Calag_0287</name>
</gene>
<sequence precursor="true">MRDLKKSLFLTIGIIVMCFNSLYQYSWNALSPLLAKGLNASIDQIAFAFTLFTIFSTISQVIGGYIADIKGPKLIGIFSSILSSLGFLGIYLSKNLISFYLFWSLGSSGEGILYMIASNLAVKWYQEKRGFATGLVSFGFGLGATIANPFIISSKSFREPSLIIGLSELIVLPILLYFSEYPTKGISGLKPSIVITTRKWWLIYFSYIFSVVPLLSMSSALSFISREENIELLAVLISAFAFMSGVGRPIIGLISDKLGRYMTLMISIILVIIGSILLSINQIFISAIIIGLFDGALIPLYFSLIGDVFGAKYSTSNNGILYTGKAIAGLLGGIVFSLILIKGIFISGIYLFSSTLIGLVLLLLLKIK</sequence>
<evidence type="ECO:0000313" key="4">
    <source>
        <dbReference type="Proteomes" id="UP000010469"/>
    </source>
</evidence>
<dbReference type="PANTHER" id="PTHR11360:SF304">
    <property type="entry name" value="MFS DOMAIN-CONTAINING PROTEIN"/>
    <property type="match status" value="1"/>
</dbReference>
<feature type="transmembrane region" description="Helical" evidence="1">
    <location>
        <begin position="45"/>
        <end position="67"/>
    </location>
</feature>
<feature type="transmembrane region" description="Helical" evidence="1">
    <location>
        <begin position="74"/>
        <end position="93"/>
    </location>
</feature>
<feature type="transmembrane region" description="Helical" evidence="1">
    <location>
        <begin position="160"/>
        <end position="179"/>
    </location>
</feature>
<evidence type="ECO:0000259" key="2">
    <source>
        <dbReference type="PROSITE" id="PS50850"/>
    </source>
</evidence>
<feature type="transmembrane region" description="Helical" evidence="1">
    <location>
        <begin position="200"/>
        <end position="224"/>
    </location>
</feature>
<keyword evidence="1" id="KW-0812">Transmembrane</keyword>
<feature type="domain" description="Major facilitator superfamily (MFS) profile" evidence="2">
    <location>
        <begin position="6"/>
        <end position="368"/>
    </location>
</feature>
<reference evidence="4" key="1">
    <citation type="submission" date="2012-03" db="EMBL/GenBank/DDBJ databases">
        <title>Complete genome of Caldisphaera lagunensis DSM 15908.</title>
        <authorList>
            <person name="Lucas S."/>
            <person name="Copeland A."/>
            <person name="Lapidus A."/>
            <person name="Glavina del Rio T."/>
            <person name="Dalin E."/>
            <person name="Tice H."/>
            <person name="Bruce D."/>
            <person name="Goodwin L."/>
            <person name="Pitluck S."/>
            <person name="Peters L."/>
            <person name="Mikhailova N."/>
            <person name="Teshima H."/>
            <person name="Kyrpides N."/>
            <person name="Mavromatis K."/>
            <person name="Ivanova N."/>
            <person name="Brettin T."/>
            <person name="Detter J.C."/>
            <person name="Han C."/>
            <person name="Larimer F."/>
            <person name="Land M."/>
            <person name="Hauser L."/>
            <person name="Markowitz V."/>
            <person name="Cheng J.-F."/>
            <person name="Hugenholtz P."/>
            <person name="Woyke T."/>
            <person name="Wu D."/>
            <person name="Spring S."/>
            <person name="Schroeder M."/>
            <person name="Brambilla E."/>
            <person name="Klenk H.-P."/>
            <person name="Eisen J.A."/>
        </authorList>
    </citation>
    <scope>NUCLEOTIDE SEQUENCE [LARGE SCALE GENOMIC DNA]</scope>
    <source>
        <strain evidence="4">DSM 15908 / JCM 11604 / IC-154</strain>
    </source>
</reference>
<feature type="transmembrane region" description="Helical" evidence="1">
    <location>
        <begin position="134"/>
        <end position="154"/>
    </location>
</feature>
<feature type="transmembrane region" description="Helical" evidence="1">
    <location>
        <begin position="283"/>
        <end position="308"/>
    </location>
</feature>
<dbReference type="SUPFAM" id="SSF103473">
    <property type="entry name" value="MFS general substrate transporter"/>
    <property type="match status" value="1"/>
</dbReference>
<dbReference type="Gene3D" id="1.20.1250.20">
    <property type="entry name" value="MFS general substrate transporter like domains"/>
    <property type="match status" value="2"/>
</dbReference>
<dbReference type="InterPro" id="IPR011701">
    <property type="entry name" value="MFS"/>
</dbReference>
<proteinExistence type="predicted"/>
<dbReference type="PANTHER" id="PTHR11360">
    <property type="entry name" value="MONOCARBOXYLATE TRANSPORTER"/>
    <property type="match status" value="1"/>
</dbReference>
<feature type="transmembrane region" description="Helical" evidence="1">
    <location>
        <begin position="99"/>
        <end position="122"/>
    </location>
</feature>
<dbReference type="GO" id="GO:0022857">
    <property type="term" value="F:transmembrane transporter activity"/>
    <property type="evidence" value="ECO:0007669"/>
    <property type="project" value="InterPro"/>
</dbReference>
<dbReference type="KEGG" id="clg:Calag_0287"/>
<dbReference type="PROSITE" id="PS50850">
    <property type="entry name" value="MFS"/>
    <property type="match status" value="1"/>
</dbReference>
<dbReference type="InterPro" id="IPR036259">
    <property type="entry name" value="MFS_trans_sf"/>
</dbReference>
<accession>L0AAC2</accession>
<dbReference type="AlphaFoldDB" id="L0AAC2"/>
<feature type="transmembrane region" description="Helical" evidence="1">
    <location>
        <begin position="258"/>
        <end position="277"/>
    </location>
</feature>
<dbReference type="FunCoup" id="L0AAC2">
    <property type="interactions" value="12"/>
</dbReference>
<dbReference type="InterPro" id="IPR050327">
    <property type="entry name" value="Proton-linked_MCT"/>
</dbReference>
<evidence type="ECO:0000313" key="3">
    <source>
        <dbReference type="EMBL" id="AFZ70067.1"/>
    </source>
</evidence>